<gene>
    <name evidence="3" type="ORF">LI90_1269</name>
    <name evidence="4" type="ORF">TH66_08535</name>
    <name evidence="5" type="ORF">TR74_08860</name>
</gene>
<accession>A0A132MP42</accession>
<dbReference type="Proteomes" id="UP000070598">
    <property type="component" value="Unassembled WGS sequence"/>
</dbReference>
<dbReference type="Pfam" id="PF21631">
    <property type="entry name" value="A9CJY8-like_N"/>
    <property type="match status" value="1"/>
</dbReference>
<dbReference type="AlphaFoldDB" id="A0A132MP42"/>
<dbReference type="InterPro" id="IPR051719">
    <property type="entry name" value="CASTOR_mTORC1"/>
</dbReference>
<dbReference type="Gene3D" id="3.30.2130.10">
    <property type="entry name" value="VC0802-like"/>
    <property type="match status" value="1"/>
</dbReference>
<reference evidence="4 8" key="2">
    <citation type="submission" date="2015-02" db="EMBL/GenBank/DDBJ databases">
        <title>Physiological reanalysis, assessment of diazotrophy, and genome sequences of multiple isolates of Streptomyces thermoautotrophicus.</title>
        <authorList>
            <person name="MacKellar D.C."/>
            <person name="Lieber L."/>
            <person name="Norman J."/>
            <person name="Bolger A."/>
            <person name="Tobin C."/>
            <person name="Murray J.W."/>
            <person name="Prell J."/>
        </authorList>
    </citation>
    <scope>NUCLEOTIDE SEQUENCE [LARGE SCALE GENOMIC DNA]</scope>
    <source>
        <strain evidence="4 8">UBT1</strain>
    </source>
</reference>
<dbReference type="SUPFAM" id="SSF55021">
    <property type="entry name" value="ACT-like"/>
    <property type="match status" value="2"/>
</dbReference>
<dbReference type="PANTHER" id="PTHR31131:SF6">
    <property type="entry name" value="CASTOR ACT DOMAIN-CONTAINING PROTEIN"/>
    <property type="match status" value="1"/>
</dbReference>
<dbReference type="Proteomes" id="UP000070659">
    <property type="component" value="Unassembled WGS sequence"/>
</dbReference>
<dbReference type="Proteomes" id="UP000070188">
    <property type="component" value="Unassembled WGS sequence"/>
</dbReference>
<evidence type="ECO:0000313" key="5">
    <source>
        <dbReference type="EMBL" id="KWX09557.1"/>
    </source>
</evidence>
<dbReference type="OrthoDB" id="5615858at2"/>
<evidence type="ECO:0000313" key="7">
    <source>
        <dbReference type="Proteomes" id="UP000070598"/>
    </source>
</evidence>
<dbReference type="PIRSF" id="PIRSF008459">
    <property type="entry name" value="UCP008459"/>
    <property type="match status" value="1"/>
</dbReference>
<dbReference type="InterPro" id="IPR027795">
    <property type="entry name" value="CASTOR_ACT_dom"/>
</dbReference>
<dbReference type="EMBL" id="JYIJ01000016">
    <property type="protein sequence ID" value="KWX03995.1"/>
    <property type="molecule type" value="Genomic_DNA"/>
</dbReference>
<reference evidence="6" key="4">
    <citation type="submission" date="2015-04" db="EMBL/GenBank/DDBJ databases">
        <title>Physiological reanalysis, assessment of diazotrophy, and genome sequences of multiple isolates of Streptomyces thermoautotrophicus.</title>
        <authorList>
            <person name="MacKellar D.C."/>
            <person name="Lieber L."/>
            <person name="Norman J."/>
            <person name="Bolger A."/>
            <person name="Tobin C."/>
            <person name="Murray J.W."/>
            <person name="Chang R."/>
            <person name="Ford T."/>
            <person name="Nguyen P.Q."/>
            <person name="Woodward J."/>
            <person name="Permingeat H."/>
            <person name="Joshi N.S."/>
            <person name="Silver P.A."/>
            <person name="Usadel B."/>
            <person name="Rutherford A.W."/>
            <person name="Friesen M."/>
            <person name="Prell J."/>
        </authorList>
    </citation>
    <scope>NUCLEOTIDE SEQUENCE [LARGE SCALE GENOMIC DNA]</scope>
    <source>
        <strain evidence="6">H1</strain>
    </source>
</reference>
<feature type="domain" description="CASTOR ACT" evidence="1">
    <location>
        <begin position="60"/>
        <end position="116"/>
    </location>
</feature>
<dbReference type="InterPro" id="IPR045865">
    <property type="entry name" value="ACT-like_dom_sf"/>
</dbReference>
<feature type="domain" description="A9CJY8-like N-terminal" evidence="2">
    <location>
        <begin position="11"/>
        <end position="53"/>
    </location>
</feature>
<reference evidence="3" key="3">
    <citation type="submission" date="2015-04" db="EMBL/GenBank/DDBJ databases">
        <title>Physiological reanalysis, assessment of diazotrophy, and genome sequences of multiple isolates of Streptomyces thermoautotrophicus.</title>
        <authorList>
            <person name="MacKellar D.C."/>
            <person name="Lieber L."/>
            <person name="Norman J."/>
            <person name="Bolger A."/>
            <person name="Tobin C."/>
            <person name="Murray J.W."/>
            <person name="Woodward J."/>
            <person name="Friesen M."/>
            <person name="Prell J."/>
        </authorList>
    </citation>
    <scope>NUCLEOTIDE SEQUENCE [LARGE SCALE GENOMIC DNA]</scope>
    <source>
        <strain evidence="3">H1</strain>
    </source>
</reference>
<evidence type="ECO:0000313" key="6">
    <source>
        <dbReference type="Proteomes" id="UP000070188"/>
    </source>
</evidence>
<evidence type="ECO:0000313" key="8">
    <source>
        <dbReference type="Proteomes" id="UP000070659"/>
    </source>
</evidence>
<dbReference type="Pfam" id="PF13840">
    <property type="entry name" value="ACT_7"/>
    <property type="match status" value="1"/>
</dbReference>
<dbReference type="InterPro" id="IPR049447">
    <property type="entry name" value="A9CJY8-like_N"/>
</dbReference>
<name>A0A132MP42_9ACTN</name>
<dbReference type="PATRIC" id="fig|1469144.10.peg.1400"/>
<dbReference type="EMBL" id="JYIK01000783">
    <property type="protein sequence ID" value="KWX09557.1"/>
    <property type="molecule type" value="Genomic_DNA"/>
</dbReference>
<dbReference type="EMBL" id="LAXD01000001">
    <property type="protein sequence ID" value="KWW99630.1"/>
    <property type="molecule type" value="Genomic_DNA"/>
</dbReference>
<protein>
    <submittedName>
        <fullName evidence="3">Amino acid-binding ACT domain protein</fullName>
    </submittedName>
</protein>
<reference evidence="7" key="1">
    <citation type="submission" date="2015-02" db="EMBL/GenBank/DDBJ databases">
        <title>Physiological reanalysis, assessment of diazotrophy, and genome sequences of multiple isolates of Streptomyces thermoautotrophicus.</title>
        <authorList>
            <person name="MacKellar D.C."/>
            <person name="Lieber L."/>
            <person name="Norman J."/>
            <person name="Bolger A."/>
            <person name="Tobin C."/>
            <person name="Murray J.W."/>
            <person name="Friesen M."/>
            <person name="Prell J."/>
        </authorList>
    </citation>
    <scope>NUCLEOTIDE SEQUENCE [LARGE SCALE GENOMIC DNA]</scope>
    <source>
        <strain evidence="7">UBT1</strain>
    </source>
</reference>
<evidence type="ECO:0000259" key="1">
    <source>
        <dbReference type="Pfam" id="PF13840"/>
    </source>
</evidence>
<dbReference type="PANTHER" id="PTHR31131">
    <property type="entry name" value="CHROMOSOME 1, WHOLE GENOME SHOTGUN SEQUENCE"/>
    <property type="match status" value="1"/>
</dbReference>
<proteinExistence type="predicted"/>
<evidence type="ECO:0000313" key="4">
    <source>
        <dbReference type="EMBL" id="KWX03995.1"/>
    </source>
</evidence>
<keyword evidence="6" id="KW-1185">Reference proteome</keyword>
<sequence length="127" mass="13406">MTALRLRRVPGRYAICRLAPDAAVPGWAAGELVSVTRTRDELSIVCAAEGVPDGVTREGPWVAWRVEGTLDLSLTGILARLAVPLAEAGVSLFAVSTYDTDHILVREPDTDAAVEAWRSAGHGVTAG</sequence>
<dbReference type="RefSeq" id="WP_066885326.1">
    <property type="nucleotide sequence ID" value="NZ_CP171739.1"/>
</dbReference>
<evidence type="ECO:0000259" key="2">
    <source>
        <dbReference type="Pfam" id="PF21631"/>
    </source>
</evidence>
<dbReference type="InterPro" id="IPR016540">
    <property type="entry name" value="UCP008459"/>
</dbReference>
<organism evidence="3 6">
    <name type="scientific">Carbonactinospora thermoautotrophica</name>
    <dbReference type="NCBI Taxonomy" id="1469144"/>
    <lineage>
        <taxon>Bacteria</taxon>
        <taxon>Bacillati</taxon>
        <taxon>Actinomycetota</taxon>
        <taxon>Actinomycetes</taxon>
        <taxon>Kitasatosporales</taxon>
        <taxon>Carbonactinosporaceae</taxon>
        <taxon>Carbonactinospora</taxon>
    </lineage>
</organism>
<dbReference type="STRING" id="1469144.LI90_1269"/>
<evidence type="ECO:0000313" key="3">
    <source>
        <dbReference type="EMBL" id="KWW99630.1"/>
    </source>
</evidence>
<comment type="caution">
    <text evidence="3">The sequence shown here is derived from an EMBL/GenBank/DDBJ whole genome shotgun (WGS) entry which is preliminary data.</text>
</comment>